<dbReference type="PANTHER" id="PTHR43651">
    <property type="entry name" value="1,4-ALPHA-GLUCAN-BRANCHING ENZYME"/>
    <property type="match status" value="1"/>
</dbReference>
<evidence type="ECO:0000256" key="1">
    <source>
        <dbReference type="ARBA" id="ARBA00000826"/>
    </source>
</evidence>
<dbReference type="InterPro" id="IPR013780">
    <property type="entry name" value="Glyco_hydro_b"/>
</dbReference>
<evidence type="ECO:0000256" key="2">
    <source>
        <dbReference type="ARBA" id="ARBA00004964"/>
    </source>
</evidence>
<dbReference type="InterPro" id="IPR006407">
    <property type="entry name" value="GlgB"/>
</dbReference>
<dbReference type="InterPro" id="IPR006047">
    <property type="entry name" value="GH13_cat_dom"/>
</dbReference>
<dbReference type="EC" id="2.4.1.18" evidence="9"/>
<dbReference type="SUPFAM" id="SSF51445">
    <property type="entry name" value="(Trans)glycosidases"/>
    <property type="match status" value="1"/>
</dbReference>
<dbReference type="RefSeq" id="WP_290703687.1">
    <property type="nucleotide sequence ID" value="NZ_BAAAVS010000018.1"/>
</dbReference>
<keyword evidence="4 9" id="KW-0321">Glycogen metabolism</keyword>
<sequence>MSAAAGADPRLPAPDLAALAGLAHTDPHSVLGAHRLSGGALAFRVLRPQATAVSVLLGADEYALAEHADGVWVGAVGWDPDHPLPDYRYRVHYGPHPDRDCAHDSADRAFVVADPYRFAPTISDDDLRLIAQGRHRRLWEVLGARVMMRTTGLGRVSGVAFTVWAPMARGVTVVGDFEGWEGRLAPMRRLGHGGVWEVFLPEVRAGELYKFRIHGADGTIVDKADPMARAAETPPATASVIVDDDRYRWGDAQWMAQRSGTDALSRPMSIYEVHLGSWRPGLGYRELALELADYVVAMGFTHVELLPVAEHPYGGSWGYQVTSYYAPTARLGTPDDFRFLVDSLHRRGVGVLIDWVPAHFPRDAWALARFDGTPTYEHADPQRGDHPDWGTLVFDYGRREVAGFLIANALYWLAGFHVDGLRVDAVASMLYLDYSRAPGQWTPNIHGGLENLEAVAFLRELNDAIQHAQPGVLTIAEESTSWPGVTRDTATGGLGFSLKWNMGWMHDTLAFLSRDVADRAFHHHEITFSLMYAFSERFLLPLSHDEVVHEKGTLWTRMPGDADAKARAVRQFLAYQWSHPGKQLLFMGQEFGQTAEWADHRGVDWHELDDGPDAHLHRGISLLVRDLNALNRVHPALYARDTRSDGYEWISVGDASSPVFGFCRRGESSTIVCLFSVGPAPFPEYRVGMPNPGRWRVIFDGDDERYGGAKAGAVGAVYETTDIAWQGRATSIALPLQANSSVWLELR</sequence>
<evidence type="ECO:0000256" key="6">
    <source>
        <dbReference type="ARBA" id="ARBA00022679"/>
    </source>
</evidence>
<dbReference type="SUPFAM" id="SSF51011">
    <property type="entry name" value="Glycosyl hydrolase domain"/>
    <property type="match status" value="1"/>
</dbReference>
<dbReference type="Proteomes" id="UP001501035">
    <property type="component" value="Unassembled WGS sequence"/>
</dbReference>
<dbReference type="NCBIfam" id="NF008967">
    <property type="entry name" value="PRK12313.1"/>
    <property type="match status" value="1"/>
</dbReference>
<feature type="active site" description="Nucleophile" evidence="9">
    <location>
        <position position="424"/>
    </location>
</feature>
<evidence type="ECO:0000313" key="12">
    <source>
        <dbReference type="Proteomes" id="UP001501035"/>
    </source>
</evidence>
<evidence type="ECO:0000313" key="11">
    <source>
        <dbReference type="EMBL" id="GAA3030863.1"/>
    </source>
</evidence>
<feature type="active site" description="Proton donor" evidence="9">
    <location>
        <position position="477"/>
    </location>
</feature>
<dbReference type="SUPFAM" id="SSF81296">
    <property type="entry name" value="E set domains"/>
    <property type="match status" value="1"/>
</dbReference>
<dbReference type="Pfam" id="PF02806">
    <property type="entry name" value="Alpha-amylase_C"/>
    <property type="match status" value="1"/>
</dbReference>
<evidence type="ECO:0000256" key="5">
    <source>
        <dbReference type="ARBA" id="ARBA00022676"/>
    </source>
</evidence>
<dbReference type="Gene3D" id="2.60.40.10">
    <property type="entry name" value="Immunoglobulins"/>
    <property type="match status" value="2"/>
</dbReference>
<comment type="catalytic activity">
    <reaction evidence="1 9">
        <text>Transfers a segment of a (1-&gt;4)-alpha-D-glucan chain to a primary hydroxy group in a similar glucan chain.</text>
        <dbReference type="EC" id="2.4.1.18"/>
    </reaction>
</comment>
<keyword evidence="6 9" id="KW-0808">Transferase</keyword>
<evidence type="ECO:0000256" key="9">
    <source>
        <dbReference type="HAMAP-Rule" id="MF_00685"/>
    </source>
</evidence>
<dbReference type="SMART" id="SM00642">
    <property type="entry name" value="Aamy"/>
    <property type="match status" value="1"/>
</dbReference>
<dbReference type="Gene3D" id="3.20.20.80">
    <property type="entry name" value="Glycosidases"/>
    <property type="match status" value="1"/>
</dbReference>
<dbReference type="InterPro" id="IPR006048">
    <property type="entry name" value="A-amylase/branching_C"/>
</dbReference>
<comment type="caution">
    <text evidence="11">The sequence shown here is derived from an EMBL/GenBank/DDBJ whole genome shotgun (WGS) entry which is preliminary data.</text>
</comment>
<dbReference type="InterPro" id="IPR017853">
    <property type="entry name" value="GH"/>
</dbReference>
<dbReference type="HAMAP" id="MF_00685">
    <property type="entry name" value="GlgB"/>
    <property type="match status" value="1"/>
</dbReference>
<dbReference type="PIRSF" id="PIRSF000463">
    <property type="entry name" value="GlgB"/>
    <property type="match status" value="1"/>
</dbReference>
<dbReference type="InterPro" id="IPR037439">
    <property type="entry name" value="Branching_enzy"/>
</dbReference>
<gene>
    <name evidence="9 11" type="primary">glgB</name>
    <name evidence="11" type="ORF">GCM10010528_10210</name>
</gene>
<dbReference type="InterPro" id="IPR014756">
    <property type="entry name" value="Ig_E-set"/>
</dbReference>
<dbReference type="CDD" id="cd11322">
    <property type="entry name" value="AmyAc_Glg_BE"/>
    <property type="match status" value="1"/>
</dbReference>
<dbReference type="InterPro" id="IPR004193">
    <property type="entry name" value="Glyco_hydro_13_N"/>
</dbReference>
<dbReference type="Gene3D" id="2.60.40.1180">
    <property type="entry name" value="Golgi alpha-mannosidase II"/>
    <property type="match status" value="1"/>
</dbReference>
<keyword evidence="5 9" id="KW-0328">Glycosyltransferase</keyword>
<comment type="pathway">
    <text evidence="2 9">Glycan biosynthesis; glycogen biosynthesis.</text>
</comment>
<proteinExistence type="inferred from homology"/>
<feature type="domain" description="Glycosyl hydrolase family 13 catalytic" evidence="10">
    <location>
        <begin position="272"/>
        <end position="634"/>
    </location>
</feature>
<dbReference type="PANTHER" id="PTHR43651:SF3">
    <property type="entry name" value="1,4-ALPHA-GLUCAN-BRANCHING ENZYME"/>
    <property type="match status" value="1"/>
</dbReference>
<organism evidence="11 12">
    <name type="scientific">Gordonia defluvii</name>
    <dbReference type="NCBI Taxonomy" id="283718"/>
    <lineage>
        <taxon>Bacteria</taxon>
        <taxon>Bacillati</taxon>
        <taxon>Actinomycetota</taxon>
        <taxon>Actinomycetes</taxon>
        <taxon>Mycobacteriales</taxon>
        <taxon>Gordoniaceae</taxon>
        <taxon>Gordonia</taxon>
    </lineage>
</organism>
<name>A0ABP6L2J3_9ACTN</name>
<comment type="similarity">
    <text evidence="3 9">Belongs to the glycosyl hydrolase 13 family. GlgB subfamily.</text>
</comment>
<comment type="subunit">
    <text evidence="9">Monomer.</text>
</comment>
<reference evidence="12" key="1">
    <citation type="journal article" date="2019" name="Int. J. Syst. Evol. Microbiol.">
        <title>The Global Catalogue of Microorganisms (GCM) 10K type strain sequencing project: providing services to taxonomists for standard genome sequencing and annotation.</title>
        <authorList>
            <consortium name="The Broad Institute Genomics Platform"/>
            <consortium name="The Broad Institute Genome Sequencing Center for Infectious Disease"/>
            <person name="Wu L."/>
            <person name="Ma J."/>
        </authorList>
    </citation>
    <scope>NUCLEOTIDE SEQUENCE [LARGE SCALE GENOMIC DNA]</scope>
    <source>
        <strain evidence="12">JCM 14234</strain>
    </source>
</reference>
<keyword evidence="7 9" id="KW-0320">Glycogen biosynthesis</keyword>
<dbReference type="InterPro" id="IPR044143">
    <property type="entry name" value="GlgB_N_E_set_prok"/>
</dbReference>
<evidence type="ECO:0000259" key="10">
    <source>
        <dbReference type="SMART" id="SM00642"/>
    </source>
</evidence>
<dbReference type="Pfam" id="PF02922">
    <property type="entry name" value="CBM_48"/>
    <property type="match status" value="1"/>
</dbReference>
<dbReference type="InterPro" id="IPR054169">
    <property type="entry name" value="GlgB_N"/>
</dbReference>
<protein>
    <recommendedName>
        <fullName evidence="9">1,4-alpha-glucan branching enzyme GlgB</fullName>
        <ecNumber evidence="9">2.4.1.18</ecNumber>
    </recommendedName>
    <alternativeName>
        <fullName evidence="9">1,4-alpha-D-glucan:1,4-alpha-D-glucan 6-glucosyl-transferase</fullName>
    </alternativeName>
    <alternativeName>
        <fullName evidence="9">Alpha-(1-&gt;4)-glucan branching enzyme</fullName>
    </alternativeName>
    <alternativeName>
        <fullName evidence="9">Glycogen branching enzyme</fullName>
        <shortName evidence="9">BE</shortName>
    </alternativeName>
</protein>
<dbReference type="Pfam" id="PF00128">
    <property type="entry name" value="Alpha-amylase"/>
    <property type="match status" value="1"/>
</dbReference>
<keyword evidence="12" id="KW-1185">Reference proteome</keyword>
<evidence type="ECO:0000256" key="7">
    <source>
        <dbReference type="ARBA" id="ARBA00023056"/>
    </source>
</evidence>
<evidence type="ECO:0000256" key="3">
    <source>
        <dbReference type="ARBA" id="ARBA00009000"/>
    </source>
</evidence>
<dbReference type="NCBIfam" id="NF003811">
    <property type="entry name" value="PRK05402.1"/>
    <property type="match status" value="1"/>
</dbReference>
<comment type="function">
    <text evidence="9">Catalyzes the formation of the alpha-1,6-glucosidic linkages in glycogen by scission of a 1,4-alpha-linked oligosaccharide from growing alpha-1,4-glucan chains and the subsequent attachment of the oligosaccharide to the alpha-1,6 position.</text>
</comment>
<keyword evidence="8 9" id="KW-0119">Carbohydrate metabolism</keyword>
<dbReference type="CDD" id="cd02855">
    <property type="entry name" value="E_set_GBE_prok_N"/>
    <property type="match status" value="1"/>
</dbReference>
<dbReference type="NCBIfam" id="TIGR01515">
    <property type="entry name" value="branching_enzym"/>
    <property type="match status" value="1"/>
</dbReference>
<dbReference type="InterPro" id="IPR013783">
    <property type="entry name" value="Ig-like_fold"/>
</dbReference>
<dbReference type="Pfam" id="PF22019">
    <property type="entry name" value="GlgB_N"/>
    <property type="match status" value="1"/>
</dbReference>
<evidence type="ECO:0000256" key="4">
    <source>
        <dbReference type="ARBA" id="ARBA00022600"/>
    </source>
</evidence>
<dbReference type="EMBL" id="BAAAVS010000018">
    <property type="protein sequence ID" value="GAA3030863.1"/>
    <property type="molecule type" value="Genomic_DNA"/>
</dbReference>
<evidence type="ECO:0000256" key="8">
    <source>
        <dbReference type="ARBA" id="ARBA00023277"/>
    </source>
</evidence>
<accession>A0ABP6L2J3</accession>